<dbReference type="RefSeq" id="WP_037521564.1">
    <property type="nucleotide sequence ID" value="NZ_JGVR01000025.1"/>
</dbReference>
<dbReference type="Proteomes" id="UP000028534">
    <property type="component" value="Unassembled WGS sequence"/>
</dbReference>
<accession>A0A084EGC2</accession>
<gene>
    <name evidence="1" type="ORF">CP98_03793</name>
</gene>
<comment type="caution">
    <text evidence="1">The sequence shown here is derived from an EMBL/GenBank/DDBJ whole genome shotgun (WGS) entry which is preliminary data.</text>
</comment>
<organism evidence="1 2">
    <name type="scientific">Sphingobium yanoikuyae</name>
    <name type="common">Sphingomonas yanoikuyae</name>
    <dbReference type="NCBI Taxonomy" id="13690"/>
    <lineage>
        <taxon>Bacteria</taxon>
        <taxon>Pseudomonadati</taxon>
        <taxon>Pseudomonadota</taxon>
        <taxon>Alphaproteobacteria</taxon>
        <taxon>Sphingomonadales</taxon>
        <taxon>Sphingomonadaceae</taxon>
        <taxon>Sphingobium</taxon>
    </lineage>
</organism>
<reference evidence="1 2" key="1">
    <citation type="submission" date="2014-03" db="EMBL/GenBank/DDBJ databases">
        <title>Genome sequence of Sphingobium yanoikuyae B1.</title>
        <authorList>
            <person name="Gan H.M."/>
            <person name="Gan H.Y."/>
            <person name="Savka M.A."/>
        </authorList>
    </citation>
    <scope>NUCLEOTIDE SEQUENCE [LARGE SCALE GENOMIC DNA]</scope>
    <source>
        <strain evidence="1 2">B1</strain>
    </source>
</reference>
<proteinExistence type="predicted"/>
<dbReference type="eggNOG" id="ENOG50301YX">
    <property type="taxonomic scope" value="Bacteria"/>
</dbReference>
<protein>
    <submittedName>
        <fullName evidence="1">Uncharacterized protein</fullName>
    </submittedName>
</protein>
<dbReference type="AlphaFoldDB" id="A0A084EGC2"/>
<sequence length="218" mass="23746">MIDLTIEARGFAPSAAAIALRTAGACPAMRYRPDFRVIAAIGLFIVSHSDGDGYRFQTATRHLQEGETTVDLMAWAEQHLPGEGAIVSWSSWGSTPGRLARLADRELHPRLSAAAHDTAGRWRDLPQSLTWHLRQASSWPVPCICGTELYSPDCTATAPVSLLPAEDVTAPELIAEAIAGWQAWARLFHDFDDDRHPAAQALKALDAWRRESPLAASA</sequence>
<dbReference type="EMBL" id="JGVR01000025">
    <property type="protein sequence ID" value="KEZ17014.1"/>
    <property type="molecule type" value="Genomic_DNA"/>
</dbReference>
<evidence type="ECO:0000313" key="2">
    <source>
        <dbReference type="Proteomes" id="UP000028534"/>
    </source>
</evidence>
<evidence type="ECO:0000313" key="1">
    <source>
        <dbReference type="EMBL" id="KEZ17014.1"/>
    </source>
</evidence>
<dbReference type="PATRIC" id="fig|13690.10.peg.3886"/>
<name>A0A084EGC2_SPHYA</name>